<organism evidence="1 2">
    <name type="scientific">Marchantia polymorpha subsp. ruderalis</name>
    <dbReference type="NCBI Taxonomy" id="1480154"/>
    <lineage>
        <taxon>Eukaryota</taxon>
        <taxon>Viridiplantae</taxon>
        <taxon>Streptophyta</taxon>
        <taxon>Embryophyta</taxon>
        <taxon>Marchantiophyta</taxon>
        <taxon>Marchantiopsida</taxon>
        <taxon>Marchantiidae</taxon>
        <taxon>Marchantiales</taxon>
        <taxon>Marchantiaceae</taxon>
        <taxon>Marchantia</taxon>
    </lineage>
</organism>
<proteinExistence type="predicted"/>
<dbReference type="EMBL" id="AP019866">
    <property type="protein sequence ID" value="BBM99350.1"/>
    <property type="molecule type" value="Genomic_DNA"/>
</dbReference>
<evidence type="ECO:0000313" key="2">
    <source>
        <dbReference type="Proteomes" id="UP001162541"/>
    </source>
</evidence>
<reference evidence="2" key="1">
    <citation type="journal article" date="2020" name="Curr. Biol.">
        <title>Chromatin organization in early land plants reveals an ancestral association between H3K27me3, transposons, and constitutive heterochromatin.</title>
        <authorList>
            <person name="Montgomery S.A."/>
            <person name="Tanizawa Y."/>
            <person name="Galik B."/>
            <person name="Wang N."/>
            <person name="Ito T."/>
            <person name="Mochizuki T."/>
            <person name="Akimcheva S."/>
            <person name="Bowman J.L."/>
            <person name="Cognat V."/>
            <person name="Marechal-Drouard L."/>
            <person name="Ekker H."/>
            <person name="Hong S.F."/>
            <person name="Kohchi T."/>
            <person name="Lin S.S."/>
            <person name="Liu L.D."/>
            <person name="Nakamura Y."/>
            <person name="Valeeva L.R."/>
            <person name="Shakirov E.V."/>
            <person name="Shippen D.E."/>
            <person name="Wei W.L."/>
            <person name="Yagura M."/>
            <person name="Yamaoka S."/>
            <person name="Yamato K.T."/>
            <person name="Liu C."/>
            <person name="Berger F."/>
        </authorList>
    </citation>
    <scope>NUCLEOTIDE SEQUENCE [LARGE SCALE GENOMIC DNA]</scope>
    <source>
        <strain evidence="2">Tak-1</strain>
    </source>
</reference>
<sequence length="32" mass="3670">MIFEFLSCYHSRLSFEGSLFTHSSVRCGTLTL</sequence>
<evidence type="ECO:0000313" key="1">
    <source>
        <dbReference type="EMBL" id="BBM99350.1"/>
    </source>
</evidence>
<accession>A0AAF6ASD0</accession>
<protein>
    <submittedName>
        <fullName evidence="1">Uncharacterized protein</fullName>
    </submittedName>
</protein>
<dbReference type="Proteomes" id="UP001162541">
    <property type="component" value="Chromosome 1"/>
</dbReference>
<dbReference type="AlphaFoldDB" id="A0AAF6ASD0"/>
<gene>
    <name evidence="1" type="ORF">Mp_1g20660</name>
</gene>
<name>A0AAF6ASD0_MARPO</name>